<sequence length="356" mass="40242">MLILWSYNNKLILTFNLLIFAQLAIPFINTKDSAMADIFTKNPTSAKSDPVNATTVIKQYDAATISQVLNREIPDLVIKSINIIERGWDHLVADVNGDWIFRFPRTEESITNLEREKNLLEYLKKYITLPIPSYHYFGNEIAFAGYPKILGIHLNKQVYDNLNPDVRYNIAQTLASFFTQIHNAVNTEQALQWGYTNVIRPLDEIESTLLGALPTEINIMLQEAIAYAREDLSKEQGAVFVHQDVNGDNLAFNSVNGQTAGIFDFSDAGIAHYSLDFAEIFVVSEDLARLTADIYAKMNNVLNPLVGGAADYILRKATLMLEAQKKHNLQDEMNLFKELGDFLSIWRGVLDRATDK</sequence>
<dbReference type="InterPro" id="IPR002575">
    <property type="entry name" value="Aminoglycoside_PTrfase"/>
</dbReference>
<dbReference type="STRING" id="1306947.J120_03550"/>
<accession>A0A0D2GPN9</accession>
<evidence type="ECO:0000259" key="1">
    <source>
        <dbReference type="Pfam" id="PF01636"/>
    </source>
</evidence>
<dbReference type="Gene3D" id="3.30.200.20">
    <property type="entry name" value="Phosphorylase Kinase, domain 1"/>
    <property type="match status" value="1"/>
</dbReference>
<evidence type="ECO:0000313" key="2">
    <source>
        <dbReference type="EMBL" id="KIX85344.1"/>
    </source>
</evidence>
<feature type="domain" description="Aminoglycoside phosphotransferase" evidence="1">
    <location>
        <begin position="82"/>
        <end position="281"/>
    </location>
</feature>
<dbReference type="SUPFAM" id="SSF56112">
    <property type="entry name" value="Protein kinase-like (PK-like)"/>
    <property type="match status" value="1"/>
</dbReference>
<protein>
    <recommendedName>
        <fullName evidence="1">Aminoglycoside phosphotransferase domain-containing protein</fullName>
    </recommendedName>
</protein>
<name>A0A0D2GPN9_9BACT</name>
<dbReference type="AlphaFoldDB" id="A0A0D2GPN9"/>
<dbReference type="Proteomes" id="UP000032214">
    <property type="component" value="Unassembled WGS sequence"/>
</dbReference>
<dbReference type="Pfam" id="PF01636">
    <property type="entry name" value="APH"/>
    <property type="match status" value="1"/>
</dbReference>
<organism evidence="2 3">
    <name type="scientific">candidate division TM6 bacterium JCVI TM6SC1</name>
    <dbReference type="NCBI Taxonomy" id="1306947"/>
    <lineage>
        <taxon>Bacteria</taxon>
        <taxon>Candidatus Babelota</taxon>
        <taxon>Vermiphilus</taxon>
    </lineage>
</organism>
<evidence type="ECO:0000313" key="3">
    <source>
        <dbReference type="Proteomes" id="UP000032214"/>
    </source>
</evidence>
<dbReference type="eggNOG" id="COG2334">
    <property type="taxonomic scope" value="Bacteria"/>
</dbReference>
<reference evidence="2 3" key="1">
    <citation type="journal article" date="2013" name="Proc. Natl. Acad. Sci. U.S.A.">
        <title>Candidate phylum TM6 genome recovered from a hospital sink biofilm provides genomic insights into this uncultivated phylum.</title>
        <authorList>
            <person name="McLean J.S."/>
            <person name="Lombardo M.J."/>
            <person name="Badger J.H."/>
            <person name="Edlund A."/>
            <person name="Novotny M."/>
            <person name="Yee-Greenbaum J."/>
            <person name="Vyahhi N."/>
            <person name="Hall A.P."/>
            <person name="Yang Y."/>
            <person name="Dupont C.L."/>
            <person name="Ziegler M.G."/>
            <person name="Chitsaz H."/>
            <person name="Allen A.E."/>
            <person name="Yooseph S."/>
            <person name="Tesler G."/>
            <person name="Pevzner P.A."/>
            <person name="Friedman R.M."/>
            <person name="Nealson K.H."/>
            <person name="Venter J.C."/>
            <person name="Lasken R.S."/>
        </authorList>
    </citation>
    <scope>NUCLEOTIDE SEQUENCE [LARGE SCALE GENOMIC DNA]</scope>
    <source>
        <strain evidence="2 3">TM6SC1</strain>
    </source>
</reference>
<dbReference type="InterPro" id="IPR051678">
    <property type="entry name" value="AGP_Transferase"/>
</dbReference>
<keyword evidence="3" id="KW-1185">Reference proteome</keyword>
<comment type="caution">
    <text evidence="2">The sequence shown here is derived from an EMBL/GenBank/DDBJ whole genome shotgun (WGS) entry which is preliminary data.</text>
</comment>
<proteinExistence type="predicted"/>
<dbReference type="Gene3D" id="3.90.1200.10">
    <property type="match status" value="1"/>
</dbReference>
<dbReference type="EMBL" id="ARQD01000002">
    <property type="protein sequence ID" value="KIX85344.1"/>
    <property type="molecule type" value="Genomic_DNA"/>
</dbReference>
<dbReference type="InterPro" id="IPR011009">
    <property type="entry name" value="Kinase-like_dom_sf"/>
</dbReference>
<dbReference type="PANTHER" id="PTHR21310">
    <property type="entry name" value="AMINOGLYCOSIDE PHOSPHOTRANSFERASE-RELATED-RELATED"/>
    <property type="match status" value="1"/>
</dbReference>
<gene>
    <name evidence="2" type="ORF">J120_03550</name>
</gene>
<dbReference type="PANTHER" id="PTHR21310:SF15">
    <property type="entry name" value="AMINOGLYCOSIDE PHOSPHOTRANSFERASE DOMAIN-CONTAINING PROTEIN"/>
    <property type="match status" value="1"/>
</dbReference>